<dbReference type="AlphaFoldDB" id="A0AAV0WQN7"/>
<dbReference type="Proteomes" id="UP001160148">
    <property type="component" value="Unassembled WGS sequence"/>
</dbReference>
<accession>A0AAV0WQN7</accession>
<evidence type="ECO:0000313" key="1">
    <source>
        <dbReference type="EMBL" id="CAI6358162.1"/>
    </source>
</evidence>
<dbReference type="PANTHER" id="PTHR46289">
    <property type="entry name" value="52 KDA REPRESSOR OF THE INHIBITOR OF THE PROTEIN KINASE-LIKE PROTEIN-RELATED"/>
    <property type="match status" value="1"/>
</dbReference>
<dbReference type="EMBL" id="CARXXK010000002">
    <property type="protein sequence ID" value="CAI6358162.1"/>
    <property type="molecule type" value="Genomic_DNA"/>
</dbReference>
<proteinExistence type="predicted"/>
<dbReference type="InterPro" id="IPR012337">
    <property type="entry name" value="RNaseH-like_sf"/>
</dbReference>
<comment type="caution">
    <text evidence="1">The sequence shown here is derived from an EMBL/GenBank/DDBJ whole genome shotgun (WGS) entry which is preliminary data.</text>
</comment>
<dbReference type="SUPFAM" id="SSF53098">
    <property type="entry name" value="Ribonuclease H-like"/>
    <property type="match status" value="1"/>
</dbReference>
<protein>
    <recommendedName>
        <fullName evidence="3">HAT C-terminal dimerisation domain-containing protein</fullName>
    </recommendedName>
</protein>
<name>A0AAV0WQN7_9HEMI</name>
<evidence type="ECO:0008006" key="3">
    <source>
        <dbReference type="Google" id="ProtNLM"/>
    </source>
</evidence>
<dbReference type="InterPro" id="IPR052958">
    <property type="entry name" value="IFN-induced_PKR_regulator"/>
</dbReference>
<keyword evidence="2" id="KW-1185">Reference proteome</keyword>
<sequence>MTKLVGLGFDGCSTVAGKENGVQAIIKRKYESVSFFHCASHKLNLVVNDLNSLPEIRNTTSTVKEIINFFRESILRRRLFPNIPLLCETRWSEKYKSKLLFYENFIAIKTALDELAVNKDGNSSSRSRTFQLSCAASKDTFVVCLIIISTYSSILEPVVNKFVKTNLYTVHQYIKTSLLSILRMHRTQCDRYFKNIFETIKKTTIDLDIEIKIPRLSNKQTNRSNHNVTTLEQYYRVSLFLPYLDSLINSLESRFTQSNEIPFKISNLHPSEVIKLSKSDFICTLKNINDLYNIDNLIEEGNTWYDYWNITENSTKFNEECNISYYLKDCQFFPSVKKCIMIYMTIPPTTCTIERSFSTLRCVKTWLAIRSSDYQKIDDLNLIQGVVDEFSKNKRNLQFLF</sequence>
<evidence type="ECO:0000313" key="2">
    <source>
        <dbReference type="Proteomes" id="UP001160148"/>
    </source>
</evidence>
<reference evidence="1 2" key="1">
    <citation type="submission" date="2023-01" db="EMBL/GenBank/DDBJ databases">
        <authorList>
            <person name="Whitehead M."/>
        </authorList>
    </citation>
    <scope>NUCLEOTIDE SEQUENCE [LARGE SCALE GENOMIC DNA]</scope>
</reference>
<gene>
    <name evidence="1" type="ORF">MEUPH1_LOCUS13710</name>
</gene>
<dbReference type="PANTHER" id="PTHR46289:SF14">
    <property type="entry name" value="DUF4371 DOMAIN-CONTAINING PROTEIN"/>
    <property type="match status" value="1"/>
</dbReference>
<organism evidence="1 2">
    <name type="scientific">Macrosiphum euphorbiae</name>
    <name type="common">potato aphid</name>
    <dbReference type="NCBI Taxonomy" id="13131"/>
    <lineage>
        <taxon>Eukaryota</taxon>
        <taxon>Metazoa</taxon>
        <taxon>Ecdysozoa</taxon>
        <taxon>Arthropoda</taxon>
        <taxon>Hexapoda</taxon>
        <taxon>Insecta</taxon>
        <taxon>Pterygota</taxon>
        <taxon>Neoptera</taxon>
        <taxon>Paraneoptera</taxon>
        <taxon>Hemiptera</taxon>
        <taxon>Sternorrhyncha</taxon>
        <taxon>Aphidomorpha</taxon>
        <taxon>Aphidoidea</taxon>
        <taxon>Aphididae</taxon>
        <taxon>Macrosiphini</taxon>
        <taxon>Macrosiphum</taxon>
    </lineage>
</organism>